<dbReference type="Proteomes" id="UP000464053">
    <property type="component" value="Chromosome"/>
</dbReference>
<feature type="region of interest" description="Disordered" evidence="1">
    <location>
        <begin position="39"/>
        <end position="65"/>
    </location>
</feature>
<evidence type="ECO:0000313" key="3">
    <source>
        <dbReference type="Proteomes" id="UP000464053"/>
    </source>
</evidence>
<organism evidence="2 3">
    <name type="scientific">Mixta intestinalis</name>
    <dbReference type="NCBI Taxonomy" id="1615494"/>
    <lineage>
        <taxon>Bacteria</taxon>
        <taxon>Pseudomonadati</taxon>
        <taxon>Pseudomonadota</taxon>
        <taxon>Gammaproteobacteria</taxon>
        <taxon>Enterobacterales</taxon>
        <taxon>Erwiniaceae</taxon>
        <taxon>Mixta</taxon>
    </lineage>
</organism>
<dbReference type="EMBL" id="CP028271">
    <property type="protein sequence ID" value="QHM71684.1"/>
    <property type="molecule type" value="Genomic_DNA"/>
</dbReference>
<dbReference type="RefSeq" id="WP_160621631.1">
    <property type="nucleotide sequence ID" value="NZ_CP028271.1"/>
</dbReference>
<evidence type="ECO:0000313" key="2">
    <source>
        <dbReference type="EMBL" id="QHM71684.1"/>
    </source>
</evidence>
<sequence>MQEIRCKNCNKLLFKGVFNSVEVKCPRCKRLISISNAAEHPTGQEQDSGKREQITRTNQACARHV</sequence>
<protein>
    <recommendedName>
        <fullName evidence="4">Com family DNA-binding transcriptional regulator</fullName>
    </recommendedName>
</protein>
<dbReference type="AlphaFoldDB" id="A0A6P1Q095"/>
<accession>A0A6P1Q095</accession>
<dbReference type="Pfam" id="PF10122">
    <property type="entry name" value="Zn_ribbon_Com"/>
    <property type="match status" value="1"/>
</dbReference>
<dbReference type="InterPro" id="IPR019294">
    <property type="entry name" value="Translation_reg_Com"/>
</dbReference>
<keyword evidence="3" id="KW-1185">Reference proteome</keyword>
<evidence type="ECO:0008006" key="4">
    <source>
        <dbReference type="Google" id="ProtNLM"/>
    </source>
</evidence>
<dbReference type="OrthoDB" id="5460091at2"/>
<reference evidence="2 3" key="1">
    <citation type="submission" date="2018-03" db="EMBL/GenBank/DDBJ databases">
        <title>Pantoea intestinalis SRCM103226 isolated form the mealworm.</title>
        <authorList>
            <person name="Jeong D.-Y."/>
            <person name="Kim J.W."/>
        </authorList>
    </citation>
    <scope>NUCLEOTIDE SEQUENCE [LARGE SCALE GENOMIC DNA]</scope>
    <source>
        <strain evidence="2 3">SRCM103226</strain>
    </source>
</reference>
<gene>
    <name evidence="2" type="ORF">C7M51_01975</name>
</gene>
<evidence type="ECO:0000256" key="1">
    <source>
        <dbReference type="SAM" id="MobiDB-lite"/>
    </source>
</evidence>
<proteinExistence type="predicted"/>
<dbReference type="KEGG" id="mint:C7M51_01975"/>
<feature type="compositionally biased region" description="Polar residues" evidence="1">
    <location>
        <begin position="55"/>
        <end position="65"/>
    </location>
</feature>
<name>A0A6P1Q095_9GAMM</name>